<evidence type="ECO:0000256" key="9">
    <source>
        <dbReference type="RuleBase" id="RU004504"/>
    </source>
</evidence>
<feature type="binding site" evidence="6">
    <location>
        <position position="337"/>
    </location>
    <ligand>
        <name>substrate</name>
    </ligand>
</feature>
<dbReference type="RefSeq" id="WP_092035915.1">
    <property type="nucleotide sequence ID" value="NZ_FOOK01000004.1"/>
</dbReference>
<evidence type="ECO:0000256" key="1">
    <source>
        <dbReference type="ARBA" id="ARBA00001933"/>
    </source>
</evidence>
<comment type="cofactor">
    <cofactor evidence="1 7 9">
        <name>pyridoxal 5'-phosphate</name>
        <dbReference type="ChEBI" id="CHEBI:597326"/>
    </cofactor>
</comment>
<protein>
    <submittedName>
        <fullName evidence="11">Aspartate aminotransferase</fullName>
    </submittedName>
</protein>
<dbReference type="PROSITE" id="PS00595">
    <property type="entry name" value="AA_TRANSFER_CLASS_5"/>
    <property type="match status" value="1"/>
</dbReference>
<dbReference type="InterPro" id="IPR020578">
    <property type="entry name" value="Aminotrans_V_PyrdxlP_BS"/>
</dbReference>
<dbReference type="FunFam" id="3.90.1150.10:FF:000031">
    <property type="entry name" value="Serine--glyoxylate aminotransferase"/>
    <property type="match status" value="1"/>
</dbReference>
<evidence type="ECO:0000313" key="12">
    <source>
        <dbReference type="Proteomes" id="UP000198661"/>
    </source>
</evidence>
<reference evidence="11 12" key="1">
    <citation type="submission" date="2016-10" db="EMBL/GenBank/DDBJ databases">
        <authorList>
            <person name="de Groot N.N."/>
        </authorList>
    </citation>
    <scope>NUCLEOTIDE SEQUENCE [LARGE SCALE GENOMIC DNA]</scope>
    <source>
        <strain evidence="11 12">DSM 44945</strain>
    </source>
</reference>
<organism evidence="11 12">
    <name type="scientific">Planifilum fulgidum</name>
    <dbReference type="NCBI Taxonomy" id="201973"/>
    <lineage>
        <taxon>Bacteria</taxon>
        <taxon>Bacillati</taxon>
        <taxon>Bacillota</taxon>
        <taxon>Bacilli</taxon>
        <taxon>Bacillales</taxon>
        <taxon>Thermoactinomycetaceae</taxon>
        <taxon>Planifilum</taxon>
    </lineage>
</organism>
<feature type="modified residue" description="N6-(pyridoxal phosphate)lysine" evidence="7">
    <location>
        <position position="194"/>
    </location>
</feature>
<dbReference type="GO" id="GO:0019265">
    <property type="term" value="P:glycine biosynthetic process, by transamination of glyoxylate"/>
    <property type="evidence" value="ECO:0007669"/>
    <property type="project" value="TreeGrafter"/>
</dbReference>
<dbReference type="PANTHER" id="PTHR21152">
    <property type="entry name" value="AMINOTRANSFERASE CLASS V"/>
    <property type="match status" value="1"/>
</dbReference>
<proteinExistence type="inferred from homology"/>
<dbReference type="Gene3D" id="3.40.640.10">
    <property type="entry name" value="Type I PLP-dependent aspartate aminotransferase-like (Major domain)"/>
    <property type="match status" value="1"/>
</dbReference>
<dbReference type="Pfam" id="PF00266">
    <property type="entry name" value="Aminotran_5"/>
    <property type="match status" value="1"/>
</dbReference>
<dbReference type="InterPro" id="IPR015424">
    <property type="entry name" value="PyrdxlP-dep_Trfase"/>
</dbReference>
<dbReference type="Gene3D" id="3.90.1150.10">
    <property type="entry name" value="Aspartate Aminotransferase, domain 1"/>
    <property type="match status" value="1"/>
</dbReference>
<keyword evidence="12" id="KW-1185">Reference proteome</keyword>
<keyword evidence="4 11" id="KW-0808">Transferase</keyword>
<accession>A0A1I2L6G7</accession>
<dbReference type="FunFam" id="3.40.640.10:FF:000027">
    <property type="entry name" value="Serine--pyruvate aminotransferase, mitochondrial"/>
    <property type="match status" value="1"/>
</dbReference>
<evidence type="ECO:0000256" key="7">
    <source>
        <dbReference type="PIRSR" id="PIRSR000524-50"/>
    </source>
</evidence>
<evidence type="ECO:0000256" key="6">
    <source>
        <dbReference type="PIRSR" id="PIRSR000524-1"/>
    </source>
</evidence>
<evidence type="ECO:0000256" key="4">
    <source>
        <dbReference type="ARBA" id="ARBA00022679"/>
    </source>
</evidence>
<sequence>MPFEEKFHLRIPGPTPVPLRVQHAMNRPMIGHRSAECSRLVQKCSQRLQSVFGTRENVLIIAGSGTSALEAAVANTVAPGEEAVVVVTGAFGDRFAKIADRFGARVHRLDIPWGEACSPDALKSFLLSRPRVKAVFLTHCETSTGVLNPVRDLAQIVREHSDALVIVDGVSSVGGVPCEMDAWGIDIFVTGSQKALMLPPGLAFVAVGPRARKVIRQAEAPRFYLDLQAYQEQLEKETTPFTPAIAHLFGLEAALDMLDEEGLENVFARHRLMMEMTRAGIRALGLPLLAEDAVASPTVTAVRGTETIDATALQKELRRIGVVVASGQQHLKGKIFRIGHMGYCDPLDVLTLLSATETALHRLGKPVRWGAAVAAAEEVWSRV</sequence>
<keyword evidence="5 7" id="KW-0663">Pyridoxal phosphate</keyword>
<evidence type="ECO:0000256" key="8">
    <source>
        <dbReference type="RuleBase" id="RU004075"/>
    </source>
</evidence>
<evidence type="ECO:0000256" key="5">
    <source>
        <dbReference type="ARBA" id="ARBA00022898"/>
    </source>
</evidence>
<evidence type="ECO:0000313" key="11">
    <source>
        <dbReference type="EMBL" id="SFF74825.1"/>
    </source>
</evidence>
<evidence type="ECO:0000259" key="10">
    <source>
        <dbReference type="Pfam" id="PF00266"/>
    </source>
</evidence>
<dbReference type="InterPro" id="IPR015422">
    <property type="entry name" value="PyrdxlP-dep_Trfase_small"/>
</dbReference>
<dbReference type="STRING" id="201973.SAMN04488025_104104"/>
<dbReference type="AlphaFoldDB" id="A0A1I2L6G7"/>
<gene>
    <name evidence="11" type="ORF">SAMN04488025_104104</name>
</gene>
<comment type="similarity">
    <text evidence="2 8">Belongs to the class-V pyridoxal-phosphate-dependent aminotransferase family.</text>
</comment>
<dbReference type="PIRSF" id="PIRSF000524">
    <property type="entry name" value="SPT"/>
    <property type="match status" value="1"/>
</dbReference>
<dbReference type="EMBL" id="FOOK01000004">
    <property type="protein sequence ID" value="SFF74825.1"/>
    <property type="molecule type" value="Genomic_DNA"/>
</dbReference>
<dbReference type="SUPFAM" id="SSF53383">
    <property type="entry name" value="PLP-dependent transferases"/>
    <property type="match status" value="1"/>
</dbReference>
<dbReference type="PANTHER" id="PTHR21152:SF40">
    <property type="entry name" value="ALANINE--GLYOXYLATE AMINOTRANSFERASE"/>
    <property type="match status" value="1"/>
</dbReference>
<dbReference type="OrthoDB" id="389074at2"/>
<evidence type="ECO:0000256" key="3">
    <source>
        <dbReference type="ARBA" id="ARBA00022576"/>
    </source>
</evidence>
<keyword evidence="3 11" id="KW-0032">Aminotransferase</keyword>
<dbReference type="Proteomes" id="UP000198661">
    <property type="component" value="Unassembled WGS sequence"/>
</dbReference>
<dbReference type="InterPro" id="IPR000192">
    <property type="entry name" value="Aminotrans_V_dom"/>
</dbReference>
<feature type="domain" description="Aminotransferase class V" evidence="10">
    <location>
        <begin position="29"/>
        <end position="329"/>
    </location>
</feature>
<dbReference type="InterPro" id="IPR015421">
    <property type="entry name" value="PyrdxlP-dep_Trfase_major"/>
</dbReference>
<dbReference type="GO" id="GO:0004760">
    <property type="term" value="F:L-serine-pyruvate transaminase activity"/>
    <property type="evidence" value="ECO:0007669"/>
    <property type="project" value="TreeGrafter"/>
</dbReference>
<dbReference type="GO" id="GO:0008453">
    <property type="term" value="F:alanine-glyoxylate transaminase activity"/>
    <property type="evidence" value="ECO:0007669"/>
    <property type="project" value="TreeGrafter"/>
</dbReference>
<evidence type="ECO:0000256" key="2">
    <source>
        <dbReference type="ARBA" id="ARBA00009236"/>
    </source>
</evidence>
<name>A0A1I2L6G7_9BACL</name>
<dbReference type="InterPro" id="IPR024169">
    <property type="entry name" value="SP_NH2Trfase/AEP_transaminase"/>
</dbReference>